<evidence type="ECO:0000313" key="2">
    <source>
        <dbReference type="Proteomes" id="UP000595437"/>
    </source>
</evidence>
<reference evidence="2" key="1">
    <citation type="submission" date="2021-01" db="EMBL/GenBank/DDBJ databases">
        <title>Caligus Genome Assembly.</title>
        <authorList>
            <person name="Gallardo-Escarate C."/>
        </authorList>
    </citation>
    <scope>NUCLEOTIDE SEQUENCE [LARGE SCALE GENOMIC DNA]</scope>
</reference>
<evidence type="ECO:0000313" key="1">
    <source>
        <dbReference type="EMBL" id="QQP35425.1"/>
    </source>
</evidence>
<proteinExistence type="predicted"/>
<protein>
    <submittedName>
        <fullName evidence="1">Uncharacterized protein</fullName>
    </submittedName>
</protein>
<keyword evidence="2" id="KW-1185">Reference proteome</keyword>
<dbReference type="AlphaFoldDB" id="A0A7T8JVI8"/>
<dbReference type="Proteomes" id="UP000595437">
    <property type="component" value="Chromosome 18"/>
</dbReference>
<name>A0A7T8JVI8_CALRO</name>
<accession>A0A7T8JVI8</accession>
<gene>
    <name evidence="1" type="ORF">FKW44_023652</name>
</gene>
<feature type="non-terminal residue" evidence="1">
    <location>
        <position position="1"/>
    </location>
</feature>
<organism evidence="1 2">
    <name type="scientific">Caligus rogercresseyi</name>
    <name type="common">Sea louse</name>
    <dbReference type="NCBI Taxonomy" id="217165"/>
    <lineage>
        <taxon>Eukaryota</taxon>
        <taxon>Metazoa</taxon>
        <taxon>Ecdysozoa</taxon>
        <taxon>Arthropoda</taxon>
        <taxon>Crustacea</taxon>
        <taxon>Multicrustacea</taxon>
        <taxon>Hexanauplia</taxon>
        <taxon>Copepoda</taxon>
        <taxon>Siphonostomatoida</taxon>
        <taxon>Caligidae</taxon>
        <taxon>Caligus</taxon>
    </lineage>
</organism>
<dbReference type="EMBL" id="CP045907">
    <property type="protein sequence ID" value="QQP35425.1"/>
    <property type="molecule type" value="Genomic_DNA"/>
</dbReference>
<sequence length="53" mass="6172">FFYYAGMLGSRFFTAKRPHMNSMAEFQHGLQCGGTKIKKYSVVFKISEVENCW</sequence>